<dbReference type="Proteomes" id="UP001060085">
    <property type="component" value="Linkage Group LG05"/>
</dbReference>
<organism evidence="1 2">
    <name type="scientific">Catharanthus roseus</name>
    <name type="common">Madagascar periwinkle</name>
    <name type="synonym">Vinca rosea</name>
    <dbReference type="NCBI Taxonomy" id="4058"/>
    <lineage>
        <taxon>Eukaryota</taxon>
        <taxon>Viridiplantae</taxon>
        <taxon>Streptophyta</taxon>
        <taxon>Embryophyta</taxon>
        <taxon>Tracheophyta</taxon>
        <taxon>Spermatophyta</taxon>
        <taxon>Magnoliopsida</taxon>
        <taxon>eudicotyledons</taxon>
        <taxon>Gunneridae</taxon>
        <taxon>Pentapetalae</taxon>
        <taxon>asterids</taxon>
        <taxon>lamiids</taxon>
        <taxon>Gentianales</taxon>
        <taxon>Apocynaceae</taxon>
        <taxon>Rauvolfioideae</taxon>
        <taxon>Vinceae</taxon>
        <taxon>Catharanthinae</taxon>
        <taxon>Catharanthus</taxon>
    </lineage>
</organism>
<evidence type="ECO:0000313" key="2">
    <source>
        <dbReference type="Proteomes" id="UP001060085"/>
    </source>
</evidence>
<keyword evidence="2" id="KW-1185">Reference proteome</keyword>
<evidence type="ECO:0000313" key="1">
    <source>
        <dbReference type="EMBL" id="KAI5664521.1"/>
    </source>
</evidence>
<gene>
    <name evidence="1" type="ORF">M9H77_23844</name>
</gene>
<accession>A0ACC0AV82</accession>
<name>A0ACC0AV82_CATRO</name>
<proteinExistence type="predicted"/>
<dbReference type="EMBL" id="CM044705">
    <property type="protein sequence ID" value="KAI5664521.1"/>
    <property type="molecule type" value="Genomic_DNA"/>
</dbReference>
<sequence length="125" mass="14528">MTYFGVPLSKMLDRERVVEISVAGRRGEEVEEEEEKRTEGREEDDSRVRGRKCHYANKCKMKKKINNLDISEELKDSLEKLFLESDDSEDITSASEIDHISDSSQDSEENMCPCKQEHQKMIIIN</sequence>
<reference evidence="2" key="1">
    <citation type="journal article" date="2023" name="Nat. Plants">
        <title>Single-cell RNA sequencing provides a high-resolution roadmap for understanding the multicellular compartmentation of specialized metabolism.</title>
        <authorList>
            <person name="Sun S."/>
            <person name="Shen X."/>
            <person name="Li Y."/>
            <person name="Li Y."/>
            <person name="Wang S."/>
            <person name="Li R."/>
            <person name="Zhang H."/>
            <person name="Shen G."/>
            <person name="Guo B."/>
            <person name="Wei J."/>
            <person name="Xu J."/>
            <person name="St-Pierre B."/>
            <person name="Chen S."/>
            <person name="Sun C."/>
        </authorList>
    </citation>
    <scope>NUCLEOTIDE SEQUENCE [LARGE SCALE GENOMIC DNA]</scope>
</reference>
<comment type="caution">
    <text evidence="1">The sequence shown here is derived from an EMBL/GenBank/DDBJ whole genome shotgun (WGS) entry which is preliminary data.</text>
</comment>
<protein>
    <submittedName>
        <fullName evidence="1">Uncharacterized protein</fullName>
    </submittedName>
</protein>